<dbReference type="SUPFAM" id="SSF55874">
    <property type="entry name" value="ATPase domain of HSP90 chaperone/DNA topoisomerase II/histidine kinase"/>
    <property type="match status" value="1"/>
</dbReference>
<evidence type="ECO:0000259" key="4">
    <source>
        <dbReference type="PROSITE" id="PS50109"/>
    </source>
</evidence>
<dbReference type="InterPro" id="IPR003594">
    <property type="entry name" value="HATPase_dom"/>
</dbReference>
<dbReference type="Proteomes" id="UP000534870">
    <property type="component" value="Unassembled WGS sequence"/>
</dbReference>
<comment type="caution">
    <text evidence="5">The sequence shown here is derived from an EMBL/GenBank/DDBJ whole genome shotgun (WGS) entry which is preliminary data.</text>
</comment>
<dbReference type="InterPro" id="IPR005467">
    <property type="entry name" value="His_kinase_dom"/>
</dbReference>
<dbReference type="PANTHER" id="PTHR43547:SF2">
    <property type="entry name" value="HYBRID SIGNAL TRANSDUCTION HISTIDINE KINASE C"/>
    <property type="match status" value="1"/>
</dbReference>
<dbReference type="RefSeq" id="WP_176639597.1">
    <property type="nucleotide sequence ID" value="NZ_JABXXP010000082.1"/>
</dbReference>
<dbReference type="InterPro" id="IPR004358">
    <property type="entry name" value="Sig_transdc_His_kin-like_C"/>
</dbReference>
<keyword evidence="5" id="KW-0547">Nucleotide-binding</keyword>
<dbReference type="InterPro" id="IPR036890">
    <property type="entry name" value="HATPase_C_sf"/>
</dbReference>
<sequence>VTIGIRDSGAGVAPAEAALIFRPFFSLREGGTGIGLSLARQIVQDHGGSLVLAPQEEDAGATFLIRI</sequence>
<proteinExistence type="predicted"/>
<name>A0A7Y7IVI0_9PROT</name>
<organism evidence="5 6">
    <name type="scientific">Nguyenibacter vanlangensis</name>
    <dbReference type="NCBI Taxonomy" id="1216886"/>
    <lineage>
        <taxon>Bacteria</taxon>
        <taxon>Pseudomonadati</taxon>
        <taxon>Pseudomonadota</taxon>
        <taxon>Alphaproteobacteria</taxon>
        <taxon>Acetobacterales</taxon>
        <taxon>Acetobacteraceae</taxon>
        <taxon>Nguyenibacter</taxon>
    </lineage>
</organism>
<dbReference type="GO" id="GO:0000155">
    <property type="term" value="F:phosphorelay sensor kinase activity"/>
    <property type="evidence" value="ECO:0007669"/>
    <property type="project" value="TreeGrafter"/>
</dbReference>
<dbReference type="PROSITE" id="PS50109">
    <property type="entry name" value="HIS_KIN"/>
    <property type="match status" value="1"/>
</dbReference>
<dbReference type="AlphaFoldDB" id="A0A7Y7IVI0"/>
<evidence type="ECO:0000256" key="3">
    <source>
        <dbReference type="ARBA" id="ARBA00022553"/>
    </source>
</evidence>
<accession>A0A7Y7IVI0</accession>
<keyword evidence="5" id="KW-0067">ATP-binding</keyword>
<dbReference type="PANTHER" id="PTHR43547">
    <property type="entry name" value="TWO-COMPONENT HISTIDINE KINASE"/>
    <property type="match status" value="1"/>
</dbReference>
<dbReference type="Gene3D" id="3.30.565.10">
    <property type="entry name" value="Histidine kinase-like ATPase, C-terminal domain"/>
    <property type="match status" value="1"/>
</dbReference>
<evidence type="ECO:0000313" key="6">
    <source>
        <dbReference type="Proteomes" id="UP000534870"/>
    </source>
</evidence>
<dbReference type="EMBL" id="JABXXP010000082">
    <property type="protein sequence ID" value="NVN10843.1"/>
    <property type="molecule type" value="Genomic_DNA"/>
</dbReference>
<protein>
    <recommendedName>
        <fullName evidence="2">histidine kinase</fullName>
        <ecNumber evidence="2">2.7.13.3</ecNumber>
    </recommendedName>
</protein>
<dbReference type="PRINTS" id="PR00344">
    <property type="entry name" value="BCTRLSENSOR"/>
</dbReference>
<evidence type="ECO:0000256" key="1">
    <source>
        <dbReference type="ARBA" id="ARBA00000085"/>
    </source>
</evidence>
<gene>
    <name evidence="5" type="ORF">HUK84_06740</name>
</gene>
<feature type="non-terminal residue" evidence="5">
    <location>
        <position position="1"/>
    </location>
</feature>
<comment type="catalytic activity">
    <reaction evidence="1">
        <text>ATP + protein L-histidine = ADP + protein N-phospho-L-histidine.</text>
        <dbReference type="EC" id="2.7.13.3"/>
    </reaction>
</comment>
<dbReference type="Pfam" id="PF02518">
    <property type="entry name" value="HATPase_c"/>
    <property type="match status" value="1"/>
</dbReference>
<reference evidence="5 6" key="1">
    <citation type="submission" date="2020-06" db="EMBL/GenBank/DDBJ databases">
        <title>Description of novel acetic acid bacteria.</title>
        <authorList>
            <person name="Sombolestani A."/>
        </authorList>
    </citation>
    <scope>NUCLEOTIDE SEQUENCE [LARGE SCALE GENOMIC DNA]</scope>
    <source>
        <strain evidence="5 6">LMG 31431</strain>
    </source>
</reference>
<dbReference type="GO" id="GO:0005524">
    <property type="term" value="F:ATP binding"/>
    <property type="evidence" value="ECO:0007669"/>
    <property type="project" value="UniProtKB-KW"/>
</dbReference>
<evidence type="ECO:0000313" key="5">
    <source>
        <dbReference type="EMBL" id="NVN10843.1"/>
    </source>
</evidence>
<feature type="domain" description="Histidine kinase" evidence="4">
    <location>
        <begin position="1"/>
        <end position="67"/>
    </location>
</feature>
<dbReference type="EC" id="2.7.13.3" evidence="2"/>
<evidence type="ECO:0000256" key="2">
    <source>
        <dbReference type="ARBA" id="ARBA00012438"/>
    </source>
</evidence>
<keyword evidence="3" id="KW-0597">Phosphoprotein</keyword>